<dbReference type="PANTHER" id="PTHR33877:SF2">
    <property type="entry name" value="OS07G0170200 PROTEIN"/>
    <property type="match status" value="1"/>
</dbReference>
<dbReference type="GO" id="GO:0008270">
    <property type="term" value="F:zinc ion binding"/>
    <property type="evidence" value="ECO:0007669"/>
    <property type="project" value="InterPro"/>
</dbReference>
<dbReference type="Gene3D" id="1.10.30.50">
    <property type="match status" value="1"/>
</dbReference>
<dbReference type="Pfam" id="PF01844">
    <property type="entry name" value="HNH"/>
    <property type="match status" value="1"/>
</dbReference>
<keyword evidence="3" id="KW-0540">Nuclease</keyword>
<organism evidence="3">
    <name type="scientific">Streptomyces sp. R08</name>
    <dbReference type="NCBI Taxonomy" id="3238624"/>
    <lineage>
        <taxon>Bacteria</taxon>
        <taxon>Bacillati</taxon>
        <taxon>Actinomycetota</taxon>
        <taxon>Actinomycetes</taxon>
        <taxon>Kitasatosporales</taxon>
        <taxon>Streptomycetaceae</taxon>
        <taxon>Streptomyces</taxon>
    </lineage>
</organism>
<evidence type="ECO:0000313" key="3">
    <source>
        <dbReference type="EMBL" id="XDQ04627.1"/>
    </source>
</evidence>
<dbReference type="SMART" id="SM00507">
    <property type="entry name" value="HNHc"/>
    <property type="match status" value="1"/>
</dbReference>
<feature type="domain" description="HNH nuclease" evidence="2">
    <location>
        <begin position="29"/>
        <end position="77"/>
    </location>
</feature>
<feature type="region of interest" description="Disordered" evidence="1">
    <location>
        <begin position="1"/>
        <end position="29"/>
    </location>
</feature>
<sequence length="95" mass="10415">MRERVARDRARNAATRGRGSHGRQPRAGVRKADLFPRWGGCCYCDGPAEHIDHVTPLSKGGRDVLSNAVPACADCNLSKAALTLAEWARTFQERP</sequence>
<dbReference type="GO" id="GO:0003676">
    <property type="term" value="F:nucleic acid binding"/>
    <property type="evidence" value="ECO:0007669"/>
    <property type="project" value="InterPro"/>
</dbReference>
<dbReference type="AlphaFoldDB" id="A0AB39MF75"/>
<evidence type="ECO:0000256" key="1">
    <source>
        <dbReference type="SAM" id="MobiDB-lite"/>
    </source>
</evidence>
<keyword evidence="3" id="KW-0255">Endonuclease</keyword>
<dbReference type="InterPro" id="IPR052892">
    <property type="entry name" value="NA-targeting_endonuclease"/>
</dbReference>
<protein>
    <submittedName>
        <fullName evidence="3">HNH endonuclease</fullName>
    </submittedName>
</protein>
<dbReference type="InterPro" id="IPR003615">
    <property type="entry name" value="HNH_nuc"/>
</dbReference>
<reference evidence="3" key="1">
    <citation type="submission" date="2024-07" db="EMBL/GenBank/DDBJ databases">
        <authorList>
            <person name="Yu S.T."/>
        </authorList>
    </citation>
    <scope>NUCLEOTIDE SEQUENCE</scope>
    <source>
        <strain evidence="3">R08</strain>
    </source>
</reference>
<feature type="compositionally biased region" description="Basic and acidic residues" evidence="1">
    <location>
        <begin position="1"/>
        <end position="11"/>
    </location>
</feature>
<dbReference type="InterPro" id="IPR002711">
    <property type="entry name" value="HNH"/>
</dbReference>
<dbReference type="GO" id="GO:0004519">
    <property type="term" value="F:endonuclease activity"/>
    <property type="evidence" value="ECO:0007669"/>
    <property type="project" value="UniProtKB-KW"/>
</dbReference>
<dbReference type="RefSeq" id="WP_369190139.1">
    <property type="nucleotide sequence ID" value="NZ_CP163431.1"/>
</dbReference>
<dbReference type="EMBL" id="CP163431">
    <property type="protein sequence ID" value="XDQ04627.1"/>
    <property type="molecule type" value="Genomic_DNA"/>
</dbReference>
<gene>
    <name evidence="3" type="ORF">AB5J58_32675</name>
</gene>
<evidence type="ECO:0000259" key="2">
    <source>
        <dbReference type="SMART" id="SM00507"/>
    </source>
</evidence>
<proteinExistence type="predicted"/>
<accession>A0AB39MF75</accession>
<keyword evidence="3" id="KW-0378">Hydrolase</keyword>
<name>A0AB39MF75_9ACTN</name>
<dbReference type="PANTHER" id="PTHR33877">
    <property type="entry name" value="SLL1193 PROTEIN"/>
    <property type="match status" value="1"/>
</dbReference>
<dbReference type="CDD" id="cd00085">
    <property type="entry name" value="HNHc"/>
    <property type="match status" value="1"/>
</dbReference>